<name>A0AAW1PA75_9CHLO</name>
<evidence type="ECO:0000256" key="1">
    <source>
        <dbReference type="ARBA" id="ARBA00022737"/>
    </source>
</evidence>
<accession>A0AAW1PA75</accession>
<dbReference type="Pfam" id="PF13041">
    <property type="entry name" value="PPR_2"/>
    <property type="match status" value="1"/>
</dbReference>
<feature type="repeat" description="PPR" evidence="2">
    <location>
        <begin position="279"/>
        <end position="313"/>
    </location>
</feature>
<comment type="caution">
    <text evidence="5">The sequence shown here is derived from an EMBL/GenBank/DDBJ whole genome shotgun (WGS) entry which is preliminary data.</text>
</comment>
<dbReference type="AlphaFoldDB" id="A0AAW1PA75"/>
<evidence type="ECO:0000256" key="3">
    <source>
        <dbReference type="SAM" id="MobiDB-lite"/>
    </source>
</evidence>
<keyword evidence="1" id="KW-0677">Repeat</keyword>
<evidence type="ECO:0000313" key="5">
    <source>
        <dbReference type="EMBL" id="KAK9805321.1"/>
    </source>
</evidence>
<feature type="domain" description="PROP1-like PPR" evidence="4">
    <location>
        <begin position="220"/>
        <end position="375"/>
    </location>
</feature>
<evidence type="ECO:0000259" key="4">
    <source>
        <dbReference type="Pfam" id="PF17177"/>
    </source>
</evidence>
<organism evidence="5 6">
    <name type="scientific">Symbiochloris irregularis</name>
    <dbReference type="NCBI Taxonomy" id="706552"/>
    <lineage>
        <taxon>Eukaryota</taxon>
        <taxon>Viridiplantae</taxon>
        <taxon>Chlorophyta</taxon>
        <taxon>core chlorophytes</taxon>
        <taxon>Trebouxiophyceae</taxon>
        <taxon>Trebouxiales</taxon>
        <taxon>Trebouxiaceae</taxon>
        <taxon>Symbiochloris</taxon>
    </lineage>
</organism>
<feature type="region of interest" description="Disordered" evidence="3">
    <location>
        <begin position="25"/>
        <end position="44"/>
    </location>
</feature>
<dbReference type="PROSITE" id="PS51375">
    <property type="entry name" value="PPR"/>
    <property type="match status" value="3"/>
</dbReference>
<keyword evidence="6" id="KW-1185">Reference proteome</keyword>
<dbReference type="Proteomes" id="UP001465755">
    <property type="component" value="Unassembled WGS sequence"/>
</dbReference>
<dbReference type="PANTHER" id="PTHR47941">
    <property type="entry name" value="PENTATRICOPEPTIDE REPEAT-CONTAINING PROTEIN 3, MITOCHONDRIAL"/>
    <property type="match status" value="1"/>
</dbReference>
<evidence type="ECO:0000256" key="2">
    <source>
        <dbReference type="PROSITE-ProRule" id="PRU00708"/>
    </source>
</evidence>
<dbReference type="InterPro" id="IPR033443">
    <property type="entry name" value="PROP1-like_PPR_dom"/>
</dbReference>
<gene>
    <name evidence="5" type="ORF">WJX73_001720</name>
</gene>
<dbReference type="Pfam" id="PF17177">
    <property type="entry name" value="PPR_long"/>
    <property type="match status" value="1"/>
</dbReference>
<evidence type="ECO:0000313" key="6">
    <source>
        <dbReference type="Proteomes" id="UP001465755"/>
    </source>
</evidence>
<dbReference type="InterPro" id="IPR002885">
    <property type="entry name" value="PPR_rpt"/>
</dbReference>
<protein>
    <recommendedName>
        <fullName evidence="4">PROP1-like PPR domain-containing protein</fullName>
    </recommendedName>
</protein>
<proteinExistence type="predicted"/>
<dbReference type="InterPro" id="IPR011990">
    <property type="entry name" value="TPR-like_helical_dom_sf"/>
</dbReference>
<dbReference type="Gene3D" id="1.25.40.10">
    <property type="entry name" value="Tetratricopeptide repeat domain"/>
    <property type="match status" value="4"/>
</dbReference>
<reference evidence="5 6" key="1">
    <citation type="journal article" date="2024" name="Nat. Commun.">
        <title>Phylogenomics reveals the evolutionary origins of lichenization in chlorophyte algae.</title>
        <authorList>
            <person name="Puginier C."/>
            <person name="Libourel C."/>
            <person name="Otte J."/>
            <person name="Skaloud P."/>
            <person name="Haon M."/>
            <person name="Grisel S."/>
            <person name="Petersen M."/>
            <person name="Berrin J.G."/>
            <person name="Delaux P.M."/>
            <person name="Dal Grande F."/>
            <person name="Keller J."/>
        </authorList>
    </citation>
    <scope>NUCLEOTIDE SEQUENCE [LARGE SCALE GENOMIC DNA]</scope>
    <source>
        <strain evidence="5 6">SAG 2036</strain>
    </source>
</reference>
<feature type="compositionally biased region" description="Low complexity" evidence="3">
    <location>
        <begin position="25"/>
        <end position="37"/>
    </location>
</feature>
<sequence length="584" mass="63111">MTGRPFGVGVLGDQLRQLEDSAAAQRTASQTSSAEGVGVSGSGQGAQLRPGISVSANATASSITLAELCHRGQQRRAWQLYTQLCSLDVTLPRQSYWQLLQCSLKVGQTQDALHIFRHLQDLKMISTGAYWCEVIDALARQRQKGAVSNQLPFQLWRELCASSLPLDARSHVTGMNACVTANKVDEARKVFRDMQAAGFPADVRCYNILLKGHSLRRQSAAVLSTLEELRASPLKLNRVTYNTVLHSLAQAGKLQQARQLLDEAHAQLGALNGLDVAPNAWTYSIMMEGHAKRLQMDACARLHAEMRAAGVQASVVVYNVLLRATLQAAAKRGWKGQLEASDTVLKSMAAEGIAPGPDTYNTLMQAALNAGRPGAVPGLFQQLLTRSSPTSLSFTMLVTSLVRLGRSEDAVVAFEHLQAQSHIQLEPPAVTAGAAALARAGQLDKAEALLLRHSPRGRNPNLQGWGALVQERAHAGQVSQAVSSLHHFCGMGGVPDAGMVDAVVGLCLGRRDYQHALKVVSILNEAGLPTDGYLLGKAIDEIDRQLPHVQKQSLDEDVTASVGNEYIERFKFWIGLPNSYYAQN</sequence>
<dbReference type="EMBL" id="JALJOQ010000044">
    <property type="protein sequence ID" value="KAK9805321.1"/>
    <property type="molecule type" value="Genomic_DNA"/>
</dbReference>
<dbReference type="NCBIfam" id="TIGR00756">
    <property type="entry name" value="PPR"/>
    <property type="match status" value="2"/>
</dbReference>
<feature type="repeat" description="PPR" evidence="2">
    <location>
        <begin position="237"/>
        <end position="267"/>
    </location>
</feature>
<feature type="repeat" description="PPR" evidence="2">
    <location>
        <begin position="167"/>
        <end position="201"/>
    </location>
</feature>